<proteinExistence type="predicted"/>
<name>A0A327XN06_9RHOB</name>
<reference evidence="3 4" key="1">
    <citation type="submission" date="2018-06" db="EMBL/GenBank/DDBJ databases">
        <title>Genomic Encyclopedia of Archaeal and Bacterial Type Strains, Phase II (KMG-II): from individual species to whole genera.</title>
        <authorList>
            <person name="Goeker M."/>
        </authorList>
    </citation>
    <scope>NUCLEOTIDE SEQUENCE [LARGE SCALE GENOMIC DNA]</scope>
    <source>
        <strain evidence="3 4">DSM 22011</strain>
    </source>
</reference>
<evidence type="ECO:0000313" key="3">
    <source>
        <dbReference type="EMBL" id="RAK09427.1"/>
    </source>
</evidence>
<feature type="region of interest" description="Disordered" evidence="1">
    <location>
        <begin position="1"/>
        <end position="34"/>
    </location>
</feature>
<evidence type="ECO:0000256" key="2">
    <source>
        <dbReference type="SAM" id="Phobius"/>
    </source>
</evidence>
<comment type="caution">
    <text evidence="3">The sequence shown here is derived from an EMBL/GenBank/DDBJ whole genome shotgun (WGS) entry which is preliminary data.</text>
</comment>
<keyword evidence="2" id="KW-0472">Membrane</keyword>
<sequence length="82" mass="8441">MSSNTQDMPRRAAPCQARASMPPTGPFAADPPPVADLRGLDRAAGLVFAVLLALAALVVLDSAQNGDDFETAPHTAEVVAAR</sequence>
<keyword evidence="2" id="KW-1133">Transmembrane helix</keyword>
<accession>A0A327XN06</accession>
<feature type="transmembrane region" description="Helical" evidence="2">
    <location>
        <begin position="43"/>
        <end position="60"/>
    </location>
</feature>
<dbReference type="Proteomes" id="UP000249165">
    <property type="component" value="Unassembled WGS sequence"/>
</dbReference>
<keyword evidence="4" id="KW-1185">Reference proteome</keyword>
<evidence type="ECO:0000256" key="1">
    <source>
        <dbReference type="SAM" id="MobiDB-lite"/>
    </source>
</evidence>
<gene>
    <name evidence="3" type="ORF">ATI53_10705</name>
</gene>
<dbReference type="EMBL" id="QLMG01000070">
    <property type="protein sequence ID" value="RAK09427.1"/>
    <property type="molecule type" value="Genomic_DNA"/>
</dbReference>
<feature type="compositionally biased region" description="Pro residues" evidence="1">
    <location>
        <begin position="23"/>
        <end position="34"/>
    </location>
</feature>
<protein>
    <submittedName>
        <fullName evidence="3">Uncharacterized protein</fullName>
    </submittedName>
</protein>
<keyword evidence="2" id="KW-0812">Transmembrane</keyword>
<organism evidence="3 4">
    <name type="scientific">Salipiger aestuarii</name>
    <dbReference type="NCBI Taxonomy" id="568098"/>
    <lineage>
        <taxon>Bacteria</taxon>
        <taxon>Pseudomonadati</taxon>
        <taxon>Pseudomonadota</taxon>
        <taxon>Alphaproteobacteria</taxon>
        <taxon>Rhodobacterales</taxon>
        <taxon>Roseobacteraceae</taxon>
        <taxon>Salipiger</taxon>
    </lineage>
</organism>
<evidence type="ECO:0000313" key="4">
    <source>
        <dbReference type="Proteomes" id="UP000249165"/>
    </source>
</evidence>
<dbReference type="AlphaFoldDB" id="A0A327XN06"/>